<dbReference type="Pfam" id="PF00493">
    <property type="entry name" value="MCM"/>
    <property type="match status" value="1"/>
</dbReference>
<comment type="function">
    <text evidence="11">Acts as component of the MCM2-7 complex (MCM complex) which is the replicative helicase essential for 'once per cell cycle' DNA replication initiation and elongation in eukaryotic cells. The active ATPase sites in the MCM2-7 ring are formed through the interaction surfaces of two neighboring subunits such that a critical structure of a conserved arginine finger motif is provided in trans relative to the ATP-binding site of the Walker A box of the adjacent subunit. The six ATPase active sites, however, are likely to contribute differentially to the complex helicase activity.</text>
</comment>
<evidence type="ECO:0000259" key="13">
    <source>
        <dbReference type="PROSITE" id="PS50051"/>
    </source>
</evidence>
<dbReference type="Gene3D" id="2.40.50.140">
    <property type="entry name" value="Nucleic acid-binding proteins"/>
    <property type="match status" value="1"/>
</dbReference>
<feature type="region of interest" description="Disordered" evidence="12">
    <location>
        <begin position="1"/>
        <end position="49"/>
    </location>
</feature>
<dbReference type="InterPro" id="IPR033762">
    <property type="entry name" value="MCM_OB"/>
</dbReference>
<keyword evidence="3 11" id="KW-0235">DNA replication</keyword>
<dbReference type="AlphaFoldDB" id="A0A0C2IXD1"/>
<evidence type="ECO:0000256" key="2">
    <source>
        <dbReference type="ARBA" id="ARBA00008010"/>
    </source>
</evidence>
<evidence type="ECO:0000313" key="15">
    <source>
        <dbReference type="Proteomes" id="UP000031668"/>
    </source>
</evidence>
<evidence type="ECO:0000256" key="9">
    <source>
        <dbReference type="ARBA" id="ARBA00023242"/>
    </source>
</evidence>
<feature type="domain" description="MCM C-terminal AAA(+) ATPase" evidence="13">
    <location>
        <begin position="413"/>
        <end position="620"/>
    </location>
</feature>
<dbReference type="Gene3D" id="3.40.50.300">
    <property type="entry name" value="P-loop containing nucleotide triphosphate hydrolases"/>
    <property type="match status" value="1"/>
</dbReference>
<dbReference type="PROSITE" id="PS00847">
    <property type="entry name" value="MCM_1"/>
    <property type="match status" value="1"/>
</dbReference>
<keyword evidence="15" id="KW-1185">Reference proteome</keyword>
<comment type="similarity">
    <text evidence="2 10">Belongs to the MCM family.</text>
</comment>
<dbReference type="SUPFAM" id="SSF52540">
    <property type="entry name" value="P-loop containing nucleoside triphosphate hydrolases"/>
    <property type="match status" value="1"/>
</dbReference>
<evidence type="ECO:0000256" key="4">
    <source>
        <dbReference type="ARBA" id="ARBA00022741"/>
    </source>
</evidence>
<dbReference type="GO" id="GO:0042555">
    <property type="term" value="C:MCM complex"/>
    <property type="evidence" value="ECO:0007669"/>
    <property type="project" value="UniProtKB-UniRule"/>
</dbReference>
<comment type="catalytic activity">
    <reaction evidence="11">
        <text>ATP + H2O = ADP + phosphate + H(+)</text>
        <dbReference type="Rhea" id="RHEA:13065"/>
        <dbReference type="ChEBI" id="CHEBI:15377"/>
        <dbReference type="ChEBI" id="CHEBI:15378"/>
        <dbReference type="ChEBI" id="CHEBI:30616"/>
        <dbReference type="ChEBI" id="CHEBI:43474"/>
        <dbReference type="ChEBI" id="CHEBI:456216"/>
        <dbReference type="EC" id="3.6.4.12"/>
    </reaction>
</comment>
<evidence type="ECO:0000256" key="5">
    <source>
        <dbReference type="ARBA" id="ARBA00022801"/>
    </source>
</evidence>
<dbReference type="Gene3D" id="2.20.28.10">
    <property type="match status" value="1"/>
</dbReference>
<evidence type="ECO:0000256" key="10">
    <source>
        <dbReference type="RuleBase" id="RU004070"/>
    </source>
</evidence>
<dbReference type="Gene3D" id="3.30.1640.10">
    <property type="entry name" value="mini-chromosome maintenance (MCM) complex, chain A, domain 1"/>
    <property type="match status" value="1"/>
</dbReference>
<dbReference type="InterPro" id="IPR008047">
    <property type="entry name" value="MCM_4"/>
</dbReference>
<evidence type="ECO:0000256" key="7">
    <source>
        <dbReference type="ARBA" id="ARBA00022840"/>
    </source>
</evidence>
<keyword evidence="9 11" id="KW-0539">Nucleus</keyword>
<comment type="subunit">
    <text evidence="11">Component of the MCM2-7 complex.</text>
</comment>
<dbReference type="OMA" id="AFFKCNV"/>
<dbReference type="InterPro" id="IPR027417">
    <property type="entry name" value="P-loop_NTPase"/>
</dbReference>
<dbReference type="Pfam" id="PF17207">
    <property type="entry name" value="MCM_OB"/>
    <property type="match status" value="1"/>
</dbReference>
<dbReference type="GO" id="GO:0005524">
    <property type="term" value="F:ATP binding"/>
    <property type="evidence" value="ECO:0007669"/>
    <property type="project" value="UniProtKB-UniRule"/>
</dbReference>
<dbReference type="InterPro" id="IPR031327">
    <property type="entry name" value="MCM"/>
</dbReference>
<evidence type="ECO:0000256" key="8">
    <source>
        <dbReference type="ARBA" id="ARBA00023125"/>
    </source>
</evidence>
<dbReference type="PANTHER" id="PTHR11630:SF66">
    <property type="entry name" value="DNA REPLICATION LICENSING FACTOR MCM4"/>
    <property type="match status" value="1"/>
</dbReference>
<accession>A0A0C2IXD1</accession>
<dbReference type="Proteomes" id="UP000031668">
    <property type="component" value="Unassembled WGS sequence"/>
</dbReference>
<dbReference type="InterPro" id="IPR001208">
    <property type="entry name" value="MCM_dom"/>
</dbReference>
<dbReference type="PRINTS" id="PR01657">
    <property type="entry name" value="MCMFAMILY"/>
</dbReference>
<dbReference type="GO" id="GO:0017116">
    <property type="term" value="F:single-stranded DNA helicase activity"/>
    <property type="evidence" value="ECO:0007669"/>
    <property type="project" value="TreeGrafter"/>
</dbReference>
<evidence type="ECO:0000256" key="1">
    <source>
        <dbReference type="ARBA" id="ARBA00004123"/>
    </source>
</evidence>
<dbReference type="InterPro" id="IPR012340">
    <property type="entry name" value="NA-bd_OB-fold"/>
</dbReference>
<keyword evidence="7 10" id="KW-0067">ATP-binding</keyword>
<dbReference type="Pfam" id="PF14551">
    <property type="entry name" value="MCM_N"/>
    <property type="match status" value="1"/>
</dbReference>
<evidence type="ECO:0000256" key="6">
    <source>
        <dbReference type="ARBA" id="ARBA00022806"/>
    </source>
</evidence>
<keyword evidence="4 10" id="KW-0547">Nucleotide-binding</keyword>
<dbReference type="PROSITE" id="PS50051">
    <property type="entry name" value="MCM_2"/>
    <property type="match status" value="1"/>
</dbReference>
<dbReference type="GO" id="GO:0000727">
    <property type="term" value="P:double-strand break repair via break-induced replication"/>
    <property type="evidence" value="ECO:0007669"/>
    <property type="project" value="TreeGrafter"/>
</dbReference>
<keyword evidence="8 10" id="KW-0238">DNA-binding</keyword>
<dbReference type="InterPro" id="IPR018525">
    <property type="entry name" value="MCM_CS"/>
</dbReference>
<dbReference type="GO" id="GO:0016887">
    <property type="term" value="F:ATP hydrolysis activity"/>
    <property type="evidence" value="ECO:0007669"/>
    <property type="project" value="RHEA"/>
</dbReference>
<dbReference type="PRINTS" id="PR01660">
    <property type="entry name" value="MCMPROTEIN4"/>
</dbReference>
<keyword evidence="6 11" id="KW-0347">Helicase</keyword>
<sequence>MADEYDKENDPFLSPQTDRPTKKTILTSPKASRQAKRTHQDSPLHFTPKTITSLTPRALGSLTATPTRQRSDIKTDSRLRQIQLSVDKEGSNNREARFVENTEIESRLVIWGTDIVLNECKEHIRNFINKYMPDRQECGDFYDIARPFYLQKIEEIEITRKPFLVIDGADLKFFNVDLYHKLVKYPQEIIPAFDAVVNEIFFEANQNVVLDHQIRVRVFNIDRTKNMRNLNPDDIDQLINISGMVIRCSSIIPEMQEAFYQCYICQNTAVSDVNAGKVIEPTICNNCNSSHTMVLIHNLSQYSDKQIIKVQESPDEMPPGQTPYNVLLFAHADLVDQVQPGDRVTITGIYRVVPVKVNPRQRMIKSVYRTYIDVIHFEKSDKTRLKADDTDGEVRLTKERIEQIINLSKRPEIYDELAHALSPSIYGNIDVKKGVLLQLFGATKKDFTETGRSHFRSEINILLCGDPGTCKSHTQFIHELLPRGQYTSGKGSSAVGLTAYVTRDPDTRQLVLQTGSLVLSDNGICCIDEFDKMSESTRSVLHEVMEQQTLSIAKAGIICQLNARTSILAAANPVKSKWDTKLTTIANIEMPHTLLSRFDLIFLILDHQSEVFDANLARHLVAIYEKKPNDHLAQMQEIDLSLLKDYIYYARQHYHPKLTEEAAEHLIQSYLEMRRTGSQHGSISAYPRQLESLIRLSEAHAKLRCLSFIFRLSDHVEIVDVVEALRLYKEALMQSSTDPRTGMIDVNILAAGFTESDRKMQNDLIKMIKNYMESVAKSYTTHQYQQVLDMMRKTSSNVFPN</sequence>
<dbReference type="GO" id="GO:0006271">
    <property type="term" value="P:DNA strand elongation involved in DNA replication"/>
    <property type="evidence" value="ECO:0007669"/>
    <property type="project" value="TreeGrafter"/>
</dbReference>
<evidence type="ECO:0000256" key="3">
    <source>
        <dbReference type="ARBA" id="ARBA00022705"/>
    </source>
</evidence>
<dbReference type="FunFam" id="2.20.28.10:FF:000003">
    <property type="entry name" value="DNA helicase"/>
    <property type="match status" value="1"/>
</dbReference>
<dbReference type="PANTHER" id="PTHR11630">
    <property type="entry name" value="DNA REPLICATION LICENSING FACTOR MCM FAMILY MEMBER"/>
    <property type="match status" value="1"/>
</dbReference>
<organism evidence="14 15">
    <name type="scientific">Thelohanellus kitauei</name>
    <name type="common">Myxosporean</name>
    <dbReference type="NCBI Taxonomy" id="669202"/>
    <lineage>
        <taxon>Eukaryota</taxon>
        <taxon>Metazoa</taxon>
        <taxon>Cnidaria</taxon>
        <taxon>Myxozoa</taxon>
        <taxon>Myxosporea</taxon>
        <taxon>Bivalvulida</taxon>
        <taxon>Platysporina</taxon>
        <taxon>Myxobolidae</taxon>
        <taxon>Thelohanellus</taxon>
    </lineage>
</organism>
<evidence type="ECO:0000313" key="14">
    <source>
        <dbReference type="EMBL" id="KII70004.1"/>
    </source>
</evidence>
<dbReference type="InterPro" id="IPR041562">
    <property type="entry name" value="MCM_lid"/>
</dbReference>
<dbReference type="EC" id="3.6.4.12" evidence="11"/>
<proteinExistence type="inferred from homology"/>
<dbReference type="GO" id="GO:1902975">
    <property type="term" value="P:mitotic DNA replication initiation"/>
    <property type="evidence" value="ECO:0007669"/>
    <property type="project" value="TreeGrafter"/>
</dbReference>
<comment type="subcellular location">
    <subcellularLocation>
        <location evidence="1">Nucleus</location>
    </subcellularLocation>
</comment>
<dbReference type="GO" id="GO:0003697">
    <property type="term" value="F:single-stranded DNA binding"/>
    <property type="evidence" value="ECO:0007669"/>
    <property type="project" value="TreeGrafter"/>
</dbReference>
<name>A0A0C2IXD1_THEKT</name>
<dbReference type="EMBL" id="JWZT01002217">
    <property type="protein sequence ID" value="KII70004.1"/>
    <property type="molecule type" value="Genomic_DNA"/>
</dbReference>
<reference evidence="14 15" key="1">
    <citation type="journal article" date="2014" name="Genome Biol. Evol.">
        <title>The genome of the myxosporean Thelohanellus kitauei shows adaptations to nutrient acquisition within its fish host.</title>
        <authorList>
            <person name="Yang Y."/>
            <person name="Xiong J."/>
            <person name="Zhou Z."/>
            <person name="Huo F."/>
            <person name="Miao W."/>
            <person name="Ran C."/>
            <person name="Liu Y."/>
            <person name="Zhang J."/>
            <person name="Feng J."/>
            <person name="Wang M."/>
            <person name="Wang M."/>
            <person name="Wang L."/>
            <person name="Yao B."/>
        </authorList>
    </citation>
    <scope>NUCLEOTIDE SEQUENCE [LARGE SCALE GENOMIC DNA]</scope>
    <source>
        <strain evidence="14">Wuqing</strain>
    </source>
</reference>
<keyword evidence="5 11" id="KW-0378">Hydrolase</keyword>
<dbReference type="FunFam" id="3.40.50.300:FF:000217">
    <property type="entry name" value="DNA helicase"/>
    <property type="match status" value="1"/>
</dbReference>
<comment type="caution">
    <text evidence="14">The sequence shown here is derived from an EMBL/GenBank/DDBJ whole genome shotgun (WGS) entry which is preliminary data.</text>
</comment>
<dbReference type="InterPro" id="IPR027925">
    <property type="entry name" value="MCM_N"/>
</dbReference>
<dbReference type="Pfam" id="PF17855">
    <property type="entry name" value="MCM_lid"/>
    <property type="match status" value="1"/>
</dbReference>
<dbReference type="OrthoDB" id="10251574at2759"/>
<gene>
    <name evidence="14" type="ORF">RF11_02313</name>
</gene>
<dbReference type="GO" id="GO:0005634">
    <property type="term" value="C:nucleus"/>
    <property type="evidence" value="ECO:0007669"/>
    <property type="project" value="UniProtKB-SubCell"/>
</dbReference>
<evidence type="ECO:0000256" key="12">
    <source>
        <dbReference type="SAM" id="MobiDB-lite"/>
    </source>
</evidence>
<dbReference type="SMART" id="SM00350">
    <property type="entry name" value="MCM"/>
    <property type="match status" value="1"/>
</dbReference>
<evidence type="ECO:0000256" key="11">
    <source>
        <dbReference type="RuleBase" id="RU368062"/>
    </source>
</evidence>
<feature type="compositionally biased region" description="Polar residues" evidence="12">
    <location>
        <begin position="14"/>
        <end position="31"/>
    </location>
</feature>
<protein>
    <recommendedName>
        <fullName evidence="11">DNA replication licensing factor MCM4</fullName>
        <ecNumber evidence="11">3.6.4.12</ecNumber>
    </recommendedName>
</protein>
<dbReference type="SUPFAM" id="SSF50249">
    <property type="entry name" value="Nucleic acid-binding proteins"/>
    <property type="match status" value="1"/>
</dbReference>